<sequence>MPMDKKYDHVLTSIEKNLSSVVYGKGKESKLLIIALLSGGHVLIEGVPGTGKTMLIKTLAKSIESEFRRIQCNPDLLPTDITGFSIYHPKDEQFVFRPGPVMTNFLLIDEINRASTKTQSALLEAMEEKQVTVDGIVYPIPEPFFVMATQNPIEFEGTYLLPEAQLDRFMMKFHLGYPEKKTEKEILYSHGSFSIPEIKAVTNLATLQEIQRDVSQVYVSESVVDYLLTIAEKTRTHPSIFLGVSPRGTLALMDGVKALAYLEKRDFVTPDDVKTLLPYVFFHRMILEPEAQMNGNTVESIMETVLEEVEVPIRLEK</sequence>
<accession>A0ABS6JFB4</accession>
<evidence type="ECO:0000259" key="1">
    <source>
        <dbReference type="SMART" id="SM00382"/>
    </source>
</evidence>
<name>A0ABS6JFB4_9BACI</name>
<dbReference type="RefSeq" id="WP_217066547.1">
    <property type="nucleotide sequence ID" value="NZ_JAHQCS010000097.1"/>
</dbReference>
<protein>
    <submittedName>
        <fullName evidence="2">MoxR family ATPase</fullName>
    </submittedName>
</protein>
<evidence type="ECO:0000313" key="3">
    <source>
        <dbReference type="Proteomes" id="UP000784880"/>
    </source>
</evidence>
<gene>
    <name evidence="2" type="ORF">KS419_11410</name>
</gene>
<proteinExistence type="predicted"/>
<dbReference type="SMART" id="SM00382">
    <property type="entry name" value="AAA"/>
    <property type="match status" value="1"/>
</dbReference>
<dbReference type="Pfam" id="PF17863">
    <property type="entry name" value="AAA_lid_2"/>
    <property type="match status" value="1"/>
</dbReference>
<dbReference type="EMBL" id="JAHQCS010000097">
    <property type="protein sequence ID" value="MBU9712348.1"/>
    <property type="molecule type" value="Genomic_DNA"/>
</dbReference>
<dbReference type="PANTHER" id="PTHR42759:SF5">
    <property type="entry name" value="METHANOL DEHYDROGENASE REGULATOR"/>
    <property type="match status" value="1"/>
</dbReference>
<dbReference type="InterPro" id="IPR050764">
    <property type="entry name" value="CbbQ/NirQ/NorQ/GpvN"/>
</dbReference>
<dbReference type="Pfam" id="PF07726">
    <property type="entry name" value="AAA_3"/>
    <property type="match status" value="1"/>
</dbReference>
<dbReference type="InterPro" id="IPR003593">
    <property type="entry name" value="AAA+_ATPase"/>
</dbReference>
<keyword evidence="3" id="KW-1185">Reference proteome</keyword>
<comment type="caution">
    <text evidence="2">The sequence shown here is derived from an EMBL/GenBank/DDBJ whole genome shotgun (WGS) entry which is preliminary data.</text>
</comment>
<reference evidence="2 3" key="1">
    <citation type="submission" date="2021-06" db="EMBL/GenBank/DDBJ databases">
        <title>Bacillus sp. RD4P76, an endophyte from a halophyte.</title>
        <authorList>
            <person name="Sun J.-Q."/>
        </authorList>
    </citation>
    <scope>NUCLEOTIDE SEQUENCE [LARGE SCALE GENOMIC DNA]</scope>
    <source>
        <strain evidence="2 3">CGMCC 1.15917</strain>
    </source>
</reference>
<dbReference type="PIRSF" id="PIRSF002849">
    <property type="entry name" value="AAA_ATPase_chaperone_MoxR_prd"/>
    <property type="match status" value="1"/>
</dbReference>
<organism evidence="2 3">
    <name type="scientific">Evansella tamaricis</name>
    <dbReference type="NCBI Taxonomy" id="2069301"/>
    <lineage>
        <taxon>Bacteria</taxon>
        <taxon>Bacillati</taxon>
        <taxon>Bacillota</taxon>
        <taxon>Bacilli</taxon>
        <taxon>Bacillales</taxon>
        <taxon>Bacillaceae</taxon>
        <taxon>Evansella</taxon>
    </lineage>
</organism>
<dbReference type="CDD" id="cd00009">
    <property type="entry name" value="AAA"/>
    <property type="match status" value="1"/>
</dbReference>
<evidence type="ECO:0000313" key="2">
    <source>
        <dbReference type="EMBL" id="MBU9712348.1"/>
    </source>
</evidence>
<dbReference type="InterPro" id="IPR041628">
    <property type="entry name" value="ChlI/MoxR_AAA_lid"/>
</dbReference>
<feature type="domain" description="AAA+ ATPase" evidence="1">
    <location>
        <begin position="38"/>
        <end position="179"/>
    </location>
</feature>
<dbReference type="PANTHER" id="PTHR42759">
    <property type="entry name" value="MOXR FAMILY PROTEIN"/>
    <property type="match status" value="1"/>
</dbReference>
<dbReference type="Proteomes" id="UP000784880">
    <property type="component" value="Unassembled WGS sequence"/>
</dbReference>
<dbReference type="InterPro" id="IPR011703">
    <property type="entry name" value="ATPase_AAA-3"/>
</dbReference>